<evidence type="ECO:0000256" key="2">
    <source>
        <dbReference type="SAM" id="SignalP"/>
    </source>
</evidence>
<organism evidence="3 4">
    <name type="scientific">Brevundimonas aurantiaca</name>
    <dbReference type="NCBI Taxonomy" id="74316"/>
    <lineage>
        <taxon>Bacteria</taxon>
        <taxon>Pseudomonadati</taxon>
        <taxon>Pseudomonadota</taxon>
        <taxon>Alphaproteobacteria</taxon>
        <taxon>Caulobacterales</taxon>
        <taxon>Caulobacteraceae</taxon>
        <taxon>Brevundimonas</taxon>
    </lineage>
</organism>
<comment type="caution">
    <text evidence="3">The sequence shown here is derived from an EMBL/GenBank/DDBJ whole genome shotgun (WGS) entry which is preliminary data.</text>
</comment>
<dbReference type="AlphaFoldDB" id="A0A7W9F722"/>
<protein>
    <submittedName>
        <fullName evidence="3">Uncharacterized protein</fullName>
    </submittedName>
</protein>
<evidence type="ECO:0000256" key="1">
    <source>
        <dbReference type="SAM" id="MobiDB-lite"/>
    </source>
</evidence>
<sequence length="74" mass="7370">MSLRLLLILSCLLAGCATGRGDPAPTCDGRDRRPANPYGSILLPPSPPAQTGGQPTAGELPDASEEAPVAGGCA</sequence>
<dbReference type="RefSeq" id="WP_054766343.1">
    <property type="nucleotide sequence ID" value="NZ_JACHOQ010000001.1"/>
</dbReference>
<dbReference type="PROSITE" id="PS51257">
    <property type="entry name" value="PROKAR_LIPOPROTEIN"/>
    <property type="match status" value="1"/>
</dbReference>
<reference evidence="3 4" key="1">
    <citation type="submission" date="2020-08" db="EMBL/GenBank/DDBJ databases">
        <title>Genomic Encyclopedia of Type Strains, Phase IV (KMG-IV): sequencing the most valuable type-strain genomes for metagenomic binning, comparative biology and taxonomic classification.</title>
        <authorList>
            <person name="Goeker M."/>
        </authorList>
    </citation>
    <scope>NUCLEOTIDE SEQUENCE [LARGE SCALE GENOMIC DNA]</scope>
    <source>
        <strain evidence="3 4">DSM 4731</strain>
    </source>
</reference>
<keyword evidence="4" id="KW-1185">Reference proteome</keyword>
<feature type="signal peptide" evidence="2">
    <location>
        <begin position="1"/>
        <end position="19"/>
    </location>
</feature>
<evidence type="ECO:0000313" key="3">
    <source>
        <dbReference type="EMBL" id="MBB5738596.1"/>
    </source>
</evidence>
<evidence type="ECO:0000313" key="4">
    <source>
        <dbReference type="Proteomes" id="UP000527324"/>
    </source>
</evidence>
<proteinExistence type="predicted"/>
<accession>A0A7W9F722</accession>
<name>A0A7W9F722_9CAUL</name>
<feature type="region of interest" description="Disordered" evidence="1">
    <location>
        <begin position="19"/>
        <end position="74"/>
    </location>
</feature>
<dbReference type="Proteomes" id="UP000527324">
    <property type="component" value="Unassembled WGS sequence"/>
</dbReference>
<gene>
    <name evidence="3" type="ORF">GGQ93_000287</name>
</gene>
<dbReference type="EMBL" id="JACHOQ010000001">
    <property type="protein sequence ID" value="MBB5738596.1"/>
    <property type="molecule type" value="Genomic_DNA"/>
</dbReference>
<feature type="chain" id="PRO_5031334210" evidence="2">
    <location>
        <begin position="20"/>
        <end position="74"/>
    </location>
</feature>
<keyword evidence="2" id="KW-0732">Signal</keyword>